<accession>A0ABD2A2B2</accession>
<evidence type="ECO:0000313" key="1">
    <source>
        <dbReference type="EMBL" id="KAL2714531.1"/>
    </source>
</evidence>
<dbReference type="Proteomes" id="UP001607302">
    <property type="component" value="Unassembled WGS sequence"/>
</dbReference>
<protein>
    <submittedName>
        <fullName evidence="1">Uncharacterized protein</fullName>
    </submittedName>
</protein>
<dbReference type="EMBL" id="JAUDFV010000156">
    <property type="protein sequence ID" value="KAL2714531.1"/>
    <property type="molecule type" value="Genomic_DNA"/>
</dbReference>
<dbReference type="AlphaFoldDB" id="A0ABD2A2B2"/>
<gene>
    <name evidence="1" type="ORF">V1478_015716</name>
</gene>
<keyword evidence="2" id="KW-1185">Reference proteome</keyword>
<evidence type="ECO:0000313" key="2">
    <source>
        <dbReference type="Proteomes" id="UP001607302"/>
    </source>
</evidence>
<name>A0ABD2A2B2_VESSQ</name>
<proteinExistence type="predicted"/>
<comment type="caution">
    <text evidence="1">The sequence shown here is derived from an EMBL/GenBank/DDBJ whole genome shotgun (WGS) entry which is preliminary data.</text>
</comment>
<sequence length="106" mass="12213">MQEKLFEGSNLMERVQYNGVKLKRCQSMHKDYFNKIDIFFMEECLRILSRTKALEIVLCSRIYNFTPCVLSPSVTTFEPISSLNSAGSDSLRVSWLCDTVLLCLSM</sequence>
<reference evidence="1 2" key="1">
    <citation type="journal article" date="2024" name="Ann. Entomol. Soc. Am.">
        <title>Genomic analyses of the southern and eastern yellowjacket wasps (Hymenoptera: Vespidae) reveal evolutionary signatures of social life.</title>
        <authorList>
            <person name="Catto M.A."/>
            <person name="Caine P.B."/>
            <person name="Orr S.E."/>
            <person name="Hunt B.G."/>
            <person name="Goodisman M.A.D."/>
        </authorList>
    </citation>
    <scope>NUCLEOTIDE SEQUENCE [LARGE SCALE GENOMIC DNA]</scope>
    <source>
        <strain evidence="1">233</strain>
        <tissue evidence="1">Head and thorax</tissue>
    </source>
</reference>
<organism evidence="1 2">
    <name type="scientific">Vespula squamosa</name>
    <name type="common">Southern yellow jacket</name>
    <name type="synonym">Wasp</name>
    <dbReference type="NCBI Taxonomy" id="30214"/>
    <lineage>
        <taxon>Eukaryota</taxon>
        <taxon>Metazoa</taxon>
        <taxon>Ecdysozoa</taxon>
        <taxon>Arthropoda</taxon>
        <taxon>Hexapoda</taxon>
        <taxon>Insecta</taxon>
        <taxon>Pterygota</taxon>
        <taxon>Neoptera</taxon>
        <taxon>Endopterygota</taxon>
        <taxon>Hymenoptera</taxon>
        <taxon>Apocrita</taxon>
        <taxon>Aculeata</taxon>
        <taxon>Vespoidea</taxon>
        <taxon>Vespidae</taxon>
        <taxon>Vespinae</taxon>
        <taxon>Vespula</taxon>
    </lineage>
</organism>